<accession>A0A1S8WZ50</accession>
<evidence type="ECO:0000256" key="8">
    <source>
        <dbReference type="ARBA" id="ARBA00023136"/>
    </source>
</evidence>
<evidence type="ECO:0000256" key="4">
    <source>
        <dbReference type="ARBA" id="ARBA00022679"/>
    </source>
</evidence>
<evidence type="ECO:0000256" key="1">
    <source>
        <dbReference type="ARBA" id="ARBA00004606"/>
    </source>
</evidence>
<evidence type="ECO:0000256" key="5">
    <source>
        <dbReference type="ARBA" id="ARBA00022692"/>
    </source>
</evidence>
<dbReference type="AlphaFoldDB" id="A0A1S8WZ50"/>
<evidence type="ECO:0000313" key="12">
    <source>
        <dbReference type="EMBL" id="OON19714.1"/>
    </source>
</evidence>
<keyword evidence="6" id="KW-0735">Signal-anchor</keyword>
<dbReference type="Pfam" id="PF02485">
    <property type="entry name" value="Branch"/>
    <property type="match status" value="1"/>
</dbReference>
<keyword evidence="5 11" id="KW-0812">Transmembrane</keyword>
<reference evidence="12 13" key="1">
    <citation type="submission" date="2015-03" db="EMBL/GenBank/DDBJ databases">
        <title>Draft genome of the nematode, Opisthorchis viverrini.</title>
        <authorList>
            <person name="Mitreva M."/>
        </authorList>
    </citation>
    <scope>NUCLEOTIDE SEQUENCE [LARGE SCALE GENOMIC DNA]</scope>
    <source>
        <strain evidence="12">Khon Kaen</strain>
    </source>
</reference>
<comment type="subcellular location">
    <subcellularLocation>
        <location evidence="1">Membrane</location>
        <topology evidence="1">Single-pass type II membrane protein</topology>
    </subcellularLocation>
</comment>
<keyword evidence="7 11" id="KW-1133">Transmembrane helix</keyword>
<evidence type="ECO:0000256" key="3">
    <source>
        <dbReference type="ARBA" id="ARBA00022676"/>
    </source>
</evidence>
<evidence type="ECO:0000256" key="2">
    <source>
        <dbReference type="ARBA" id="ARBA00004922"/>
    </source>
</evidence>
<evidence type="ECO:0000256" key="6">
    <source>
        <dbReference type="ARBA" id="ARBA00022968"/>
    </source>
</evidence>
<keyword evidence="9" id="KW-0325">Glycoprotein</keyword>
<sequence>MSPVSFSVENSTFEAIVMRKFKLLAVITIFLCVVALTHWIHNGRQSYTEPSKYTQPNPPNLLENTVDCGLLTQILPNTWLWTTEEERNYPLAFAISAYESFERLARLLRLIYRKPNIYCIHVDRKATPEFRRRVKHLAKCFGSNLITIPEELSVDVNWGYFTVLQTTLLCAEHLLKQQSVDWRYMLNLNEKEFPLRTNWELVRALKNLNGSNIVEGMNGTRFKDRIPKKTLSFKSGKITGQSAKANRPFSLVPPHADTVEGIQQTASYSTPQSFHTCSKKGYQSACYPALSYVHRSDRSVRHIPFHKPLVGVPLE</sequence>
<dbReference type="PANTHER" id="PTHR19297">
    <property type="entry name" value="GLYCOSYLTRANSFERASE 14 FAMILY MEMBER"/>
    <property type="match status" value="1"/>
</dbReference>
<evidence type="ECO:0000256" key="11">
    <source>
        <dbReference type="SAM" id="Phobius"/>
    </source>
</evidence>
<evidence type="ECO:0000256" key="9">
    <source>
        <dbReference type="ARBA" id="ARBA00023180"/>
    </source>
</evidence>
<dbReference type="InterPro" id="IPR003406">
    <property type="entry name" value="Glyco_trans_14"/>
</dbReference>
<comment type="similarity">
    <text evidence="10">Belongs to the glycosyltransferase 14 family.</text>
</comment>
<dbReference type="PANTHER" id="PTHR19297:SF191">
    <property type="entry name" value="PROTEIN XYLOSYLTRANSFERASE"/>
    <property type="match status" value="1"/>
</dbReference>
<keyword evidence="8 11" id="KW-0472">Membrane</keyword>
<evidence type="ECO:0000256" key="7">
    <source>
        <dbReference type="ARBA" id="ARBA00022989"/>
    </source>
</evidence>
<protein>
    <submittedName>
        <fullName evidence="12">Core-2/I-Branching enzyme</fullName>
    </submittedName>
</protein>
<organism evidence="12 13">
    <name type="scientific">Opisthorchis viverrini</name>
    <name type="common">Southeast Asian liver fluke</name>
    <dbReference type="NCBI Taxonomy" id="6198"/>
    <lineage>
        <taxon>Eukaryota</taxon>
        <taxon>Metazoa</taxon>
        <taxon>Spiralia</taxon>
        <taxon>Lophotrochozoa</taxon>
        <taxon>Platyhelminthes</taxon>
        <taxon>Trematoda</taxon>
        <taxon>Digenea</taxon>
        <taxon>Opisthorchiida</taxon>
        <taxon>Opisthorchiata</taxon>
        <taxon>Opisthorchiidae</taxon>
        <taxon>Opisthorchis</taxon>
    </lineage>
</organism>
<feature type="transmembrane region" description="Helical" evidence="11">
    <location>
        <begin position="21"/>
        <end position="40"/>
    </location>
</feature>
<keyword evidence="13" id="KW-1185">Reference proteome</keyword>
<dbReference type="EMBL" id="KV893101">
    <property type="protein sequence ID" value="OON19714.1"/>
    <property type="molecule type" value="Genomic_DNA"/>
</dbReference>
<dbReference type="GO" id="GO:0016020">
    <property type="term" value="C:membrane"/>
    <property type="evidence" value="ECO:0007669"/>
    <property type="project" value="UniProtKB-SubCell"/>
</dbReference>
<gene>
    <name evidence="12" type="ORF">X801_04417</name>
</gene>
<keyword evidence="3" id="KW-0328">Glycosyltransferase</keyword>
<dbReference type="GO" id="GO:0008375">
    <property type="term" value="F:acetylglucosaminyltransferase activity"/>
    <property type="evidence" value="ECO:0007669"/>
    <property type="project" value="TreeGrafter"/>
</dbReference>
<dbReference type="Proteomes" id="UP000243686">
    <property type="component" value="Unassembled WGS sequence"/>
</dbReference>
<evidence type="ECO:0000256" key="10">
    <source>
        <dbReference type="ARBA" id="ARBA00038150"/>
    </source>
</evidence>
<comment type="pathway">
    <text evidence="2">Protein modification; protein glycosylation.</text>
</comment>
<proteinExistence type="inferred from homology"/>
<keyword evidence="4" id="KW-0808">Transferase</keyword>
<evidence type="ECO:0000313" key="13">
    <source>
        <dbReference type="Proteomes" id="UP000243686"/>
    </source>
</evidence>
<name>A0A1S8WZ50_OPIVI</name>